<dbReference type="OrthoDB" id="204377at2759"/>
<dbReference type="STRING" id="1095630.A0A2J6STH3"/>
<dbReference type="GeneID" id="36589422"/>
<dbReference type="PANTHER" id="PTHR21089">
    <property type="entry name" value="SHIKIMATE DEHYDROGENASE"/>
    <property type="match status" value="1"/>
</dbReference>
<dbReference type="Gene3D" id="3.40.50.720">
    <property type="entry name" value="NAD(P)-binding Rossmann-like Domain"/>
    <property type="match status" value="1"/>
</dbReference>
<dbReference type="AlphaFoldDB" id="A0A2J6STH3"/>
<protein>
    <recommendedName>
        <fullName evidence="1">Shikimate dehydrogenase substrate binding N-terminal domain-containing protein</fullName>
    </recommendedName>
</protein>
<dbReference type="InParanoid" id="A0A2J6STH3"/>
<accession>A0A2J6STH3</accession>
<organism evidence="2 3">
    <name type="scientific">Hyaloscypha bicolor E</name>
    <dbReference type="NCBI Taxonomy" id="1095630"/>
    <lineage>
        <taxon>Eukaryota</taxon>
        <taxon>Fungi</taxon>
        <taxon>Dikarya</taxon>
        <taxon>Ascomycota</taxon>
        <taxon>Pezizomycotina</taxon>
        <taxon>Leotiomycetes</taxon>
        <taxon>Helotiales</taxon>
        <taxon>Hyaloscyphaceae</taxon>
        <taxon>Hyaloscypha</taxon>
        <taxon>Hyaloscypha bicolor</taxon>
    </lineage>
</organism>
<dbReference type="GO" id="GO:0019632">
    <property type="term" value="P:shikimate metabolic process"/>
    <property type="evidence" value="ECO:0007669"/>
    <property type="project" value="TreeGrafter"/>
</dbReference>
<evidence type="ECO:0000259" key="1">
    <source>
        <dbReference type="Pfam" id="PF08501"/>
    </source>
</evidence>
<dbReference type="Gene3D" id="3.40.50.10860">
    <property type="entry name" value="Leucine Dehydrogenase, chain A, domain 1"/>
    <property type="match status" value="1"/>
</dbReference>
<evidence type="ECO:0000313" key="3">
    <source>
        <dbReference type="Proteomes" id="UP000235371"/>
    </source>
</evidence>
<dbReference type="CDD" id="cd01065">
    <property type="entry name" value="NAD_bind_Shikimate_DH"/>
    <property type="match status" value="1"/>
</dbReference>
<reference evidence="2 3" key="1">
    <citation type="submission" date="2016-04" db="EMBL/GenBank/DDBJ databases">
        <title>A degradative enzymes factory behind the ericoid mycorrhizal symbiosis.</title>
        <authorList>
            <consortium name="DOE Joint Genome Institute"/>
            <person name="Martino E."/>
            <person name="Morin E."/>
            <person name="Grelet G."/>
            <person name="Kuo A."/>
            <person name="Kohler A."/>
            <person name="Daghino S."/>
            <person name="Barry K."/>
            <person name="Choi C."/>
            <person name="Cichocki N."/>
            <person name="Clum A."/>
            <person name="Copeland A."/>
            <person name="Hainaut M."/>
            <person name="Haridas S."/>
            <person name="Labutti K."/>
            <person name="Lindquist E."/>
            <person name="Lipzen A."/>
            <person name="Khouja H.-R."/>
            <person name="Murat C."/>
            <person name="Ohm R."/>
            <person name="Olson A."/>
            <person name="Spatafora J."/>
            <person name="Veneault-Fourrey C."/>
            <person name="Henrissat B."/>
            <person name="Grigoriev I."/>
            <person name="Martin F."/>
            <person name="Perotto S."/>
        </authorList>
    </citation>
    <scope>NUCLEOTIDE SEQUENCE [LARGE SCALE GENOMIC DNA]</scope>
    <source>
        <strain evidence="2 3">E</strain>
    </source>
</reference>
<dbReference type="GO" id="GO:0004764">
    <property type="term" value="F:shikimate 3-dehydrogenase (NADP+) activity"/>
    <property type="evidence" value="ECO:0007669"/>
    <property type="project" value="InterPro"/>
</dbReference>
<dbReference type="PANTHER" id="PTHR21089:SF1">
    <property type="entry name" value="BIFUNCTIONAL 3-DEHYDROQUINATE DEHYDRATASE_SHIKIMATE DEHYDROGENASE, CHLOROPLASTIC"/>
    <property type="match status" value="1"/>
</dbReference>
<dbReference type="InterPro" id="IPR036291">
    <property type="entry name" value="NAD(P)-bd_dom_sf"/>
</dbReference>
<dbReference type="EMBL" id="KZ613866">
    <property type="protein sequence ID" value="PMD54096.1"/>
    <property type="molecule type" value="Genomic_DNA"/>
</dbReference>
<dbReference type="RefSeq" id="XP_024731000.1">
    <property type="nucleotide sequence ID" value="XM_024881345.1"/>
</dbReference>
<gene>
    <name evidence="2" type="ORF">K444DRAFT_618555</name>
</gene>
<dbReference type="SUPFAM" id="SSF53223">
    <property type="entry name" value="Aminoacid dehydrogenase-like, N-terminal domain"/>
    <property type="match status" value="1"/>
</dbReference>
<dbReference type="InterPro" id="IPR022893">
    <property type="entry name" value="Shikimate_DH_fam"/>
</dbReference>
<evidence type="ECO:0000313" key="2">
    <source>
        <dbReference type="EMBL" id="PMD54096.1"/>
    </source>
</evidence>
<proteinExistence type="predicted"/>
<sequence length="322" mass="34967">MPQSQPHTEAPAVPPPAPSIAHLDKVSYLFGYGIAHSLSPHLHSTVYSALKLNYQYLLYESRNLEACLALAREPKFYGAAVTMPHKVAIIPHLDVLTPEGEAIGAINTIFLRSAPDGTRLLCGTNTDCIGIREAILQNVSKSDAKNMEGKPGMIIGGGGTSRAAVYALKHFLGCSDIYLVNRDKSEVDQVIAECNSKGFGDGLRYISSVAEAEELEGPKVIISAIPDFAPKSESEWTARKIIETMLGKKEKGAILEMCYHPSPNTAIDALARNAGWKVIGGVEAMIWQGLEQDKVWLRRKISTLPVEKVKEVIAAEVSKPHL</sequence>
<dbReference type="Proteomes" id="UP000235371">
    <property type="component" value="Unassembled WGS sequence"/>
</dbReference>
<name>A0A2J6STH3_9HELO</name>
<dbReference type="SUPFAM" id="SSF51735">
    <property type="entry name" value="NAD(P)-binding Rossmann-fold domains"/>
    <property type="match status" value="1"/>
</dbReference>
<feature type="domain" description="Shikimate dehydrogenase substrate binding N-terminal" evidence="1">
    <location>
        <begin position="29"/>
        <end position="109"/>
    </location>
</feature>
<keyword evidence="3" id="KW-1185">Reference proteome</keyword>
<dbReference type="Pfam" id="PF08501">
    <property type="entry name" value="Shikimate_dh_N"/>
    <property type="match status" value="1"/>
</dbReference>
<dbReference type="InterPro" id="IPR013708">
    <property type="entry name" value="Shikimate_DH-bd_N"/>
</dbReference>
<dbReference type="GO" id="GO:0009423">
    <property type="term" value="P:chorismate biosynthetic process"/>
    <property type="evidence" value="ECO:0007669"/>
    <property type="project" value="TreeGrafter"/>
</dbReference>
<dbReference type="InterPro" id="IPR046346">
    <property type="entry name" value="Aminoacid_DH-like_N_sf"/>
</dbReference>